<name>A0A7C8NAE1_ORBOL</name>
<sequence length="177" mass="20149">MCESLFQTESYFGSKSSLEIKRELIESSIPLTTNTLEYQNCFYPSPLLTTSTTTIPSEDKNQFPLNSPFRTPPSNLRKSPQNLRTPSPIPQMPSPIPQILSTLQAPPVVLFNYKLGLASKPSQTPAHTKICKQKADARSQKYEPNRRLRKNPKVVSEILQKKHDKAKKRKQRNKDIV</sequence>
<evidence type="ECO:0000256" key="1">
    <source>
        <dbReference type="SAM" id="MobiDB-lite"/>
    </source>
</evidence>
<feature type="compositionally biased region" description="Polar residues" evidence="1">
    <location>
        <begin position="63"/>
        <end position="85"/>
    </location>
</feature>
<evidence type="ECO:0000313" key="3">
    <source>
        <dbReference type="Proteomes" id="UP000475325"/>
    </source>
</evidence>
<feature type="compositionally biased region" description="Basic residues" evidence="1">
    <location>
        <begin position="162"/>
        <end position="177"/>
    </location>
</feature>
<dbReference type="AlphaFoldDB" id="A0A7C8NAE1"/>
<proteinExistence type="predicted"/>
<gene>
    <name evidence="2" type="ORF">TWF102_006951</name>
</gene>
<feature type="region of interest" description="Disordered" evidence="1">
    <location>
        <begin position="121"/>
        <end position="177"/>
    </location>
</feature>
<dbReference type="EMBL" id="WIQW01000004">
    <property type="protein sequence ID" value="KAF3111278.1"/>
    <property type="molecule type" value="Genomic_DNA"/>
</dbReference>
<organism evidence="2 3">
    <name type="scientific">Orbilia oligospora</name>
    <name type="common">Nematode-trapping fungus</name>
    <name type="synonym">Arthrobotrys oligospora</name>
    <dbReference type="NCBI Taxonomy" id="2813651"/>
    <lineage>
        <taxon>Eukaryota</taxon>
        <taxon>Fungi</taxon>
        <taxon>Dikarya</taxon>
        <taxon>Ascomycota</taxon>
        <taxon>Pezizomycotina</taxon>
        <taxon>Orbiliomycetes</taxon>
        <taxon>Orbiliales</taxon>
        <taxon>Orbiliaceae</taxon>
        <taxon>Orbilia</taxon>
    </lineage>
</organism>
<protein>
    <submittedName>
        <fullName evidence="2">Uncharacterized protein</fullName>
    </submittedName>
</protein>
<feature type="region of interest" description="Disordered" evidence="1">
    <location>
        <begin position="53"/>
        <end position="94"/>
    </location>
</feature>
<feature type="compositionally biased region" description="Basic and acidic residues" evidence="1">
    <location>
        <begin position="133"/>
        <end position="146"/>
    </location>
</feature>
<reference evidence="2 3" key="1">
    <citation type="submission" date="2019-06" db="EMBL/GenBank/DDBJ databases">
        <authorList>
            <person name="Palmer J.M."/>
        </authorList>
    </citation>
    <scope>NUCLEOTIDE SEQUENCE [LARGE SCALE GENOMIC DNA]</scope>
    <source>
        <strain evidence="2 3">TWF102</strain>
    </source>
</reference>
<accession>A0A7C8NAE1</accession>
<comment type="caution">
    <text evidence="2">The sequence shown here is derived from an EMBL/GenBank/DDBJ whole genome shotgun (WGS) entry which is preliminary data.</text>
</comment>
<evidence type="ECO:0000313" key="2">
    <source>
        <dbReference type="EMBL" id="KAF3111278.1"/>
    </source>
</evidence>
<dbReference type="Proteomes" id="UP000475325">
    <property type="component" value="Unassembled WGS sequence"/>
</dbReference>